<dbReference type="InterPro" id="IPR011032">
    <property type="entry name" value="GroES-like_sf"/>
</dbReference>
<accession>A0A401LB68</accession>
<dbReference type="InterPro" id="IPR045306">
    <property type="entry name" value="SDH-like"/>
</dbReference>
<gene>
    <name evidence="8" type="primary">ydjJ</name>
    <name evidence="8" type="ORF">KGMB03357_03830</name>
</gene>
<dbReference type="GO" id="GO:0016616">
    <property type="term" value="F:oxidoreductase activity, acting on the CH-OH group of donors, NAD or NADP as acceptor"/>
    <property type="evidence" value="ECO:0007669"/>
    <property type="project" value="InterPro"/>
</dbReference>
<name>A0A401LB68_9FIRM</name>
<dbReference type="SUPFAM" id="SSF51735">
    <property type="entry name" value="NAD(P)-binding Rossmann-fold domains"/>
    <property type="match status" value="1"/>
</dbReference>
<evidence type="ECO:0000313" key="8">
    <source>
        <dbReference type="EMBL" id="GCB28722.1"/>
    </source>
</evidence>
<evidence type="ECO:0000256" key="2">
    <source>
        <dbReference type="ARBA" id="ARBA00008072"/>
    </source>
</evidence>
<evidence type="ECO:0000259" key="7">
    <source>
        <dbReference type="SMART" id="SM00829"/>
    </source>
</evidence>
<dbReference type="PANTHER" id="PTHR43161">
    <property type="entry name" value="SORBITOL DEHYDROGENASE"/>
    <property type="match status" value="1"/>
</dbReference>
<keyword evidence="4 6" id="KW-0862">Zinc</keyword>
<evidence type="ECO:0000313" key="9">
    <source>
        <dbReference type="Proteomes" id="UP000287361"/>
    </source>
</evidence>
<dbReference type="AlphaFoldDB" id="A0A401LB68"/>
<reference evidence="8 9" key="1">
    <citation type="submission" date="2018-10" db="EMBL/GenBank/DDBJ databases">
        <title>Draft Genome Sequence of Anaerotignum sp. KCTC 15736.</title>
        <authorList>
            <person name="Choi S.H."/>
            <person name="Kim J.S."/>
            <person name="Kang S.W."/>
            <person name="Lee J.S."/>
            <person name="Park S.H."/>
        </authorList>
    </citation>
    <scope>NUCLEOTIDE SEQUENCE [LARGE SCALE GENOMIC DNA]</scope>
    <source>
        <strain evidence="8 9">KCTC 15736</strain>
    </source>
</reference>
<keyword evidence="3 6" id="KW-0479">Metal-binding</keyword>
<evidence type="ECO:0000256" key="4">
    <source>
        <dbReference type="ARBA" id="ARBA00022833"/>
    </source>
</evidence>
<dbReference type="RefSeq" id="WP_016407785.1">
    <property type="nucleotide sequence ID" value="NZ_DAVZTY010000068.1"/>
</dbReference>
<dbReference type="Gene3D" id="3.40.50.720">
    <property type="entry name" value="NAD(P)-binding Rossmann-like Domain"/>
    <property type="match status" value="1"/>
</dbReference>
<comment type="similarity">
    <text evidence="2 6">Belongs to the zinc-containing alcohol dehydrogenase family.</text>
</comment>
<dbReference type="OrthoDB" id="9777057at2"/>
<dbReference type="InterPro" id="IPR020843">
    <property type="entry name" value="ER"/>
</dbReference>
<organism evidence="8 9">
    <name type="scientific">Anaerotignum faecicola</name>
    <dbReference type="NCBI Taxonomy" id="2358141"/>
    <lineage>
        <taxon>Bacteria</taxon>
        <taxon>Bacillati</taxon>
        <taxon>Bacillota</taxon>
        <taxon>Clostridia</taxon>
        <taxon>Lachnospirales</taxon>
        <taxon>Anaerotignaceae</taxon>
        <taxon>Anaerotignum</taxon>
    </lineage>
</organism>
<comment type="cofactor">
    <cofactor evidence="1 6">
        <name>Zn(2+)</name>
        <dbReference type="ChEBI" id="CHEBI:29105"/>
    </cofactor>
</comment>
<protein>
    <submittedName>
        <fullName evidence="8">Alcohol dehydrogenase</fullName>
    </submittedName>
</protein>
<dbReference type="GO" id="GO:0008270">
    <property type="term" value="F:zinc ion binding"/>
    <property type="evidence" value="ECO:0007669"/>
    <property type="project" value="InterPro"/>
</dbReference>
<dbReference type="InterPro" id="IPR013154">
    <property type="entry name" value="ADH-like_N"/>
</dbReference>
<dbReference type="EMBL" id="BHVZ01000001">
    <property type="protein sequence ID" value="GCB28722.1"/>
    <property type="molecule type" value="Genomic_DNA"/>
</dbReference>
<proteinExistence type="inferred from homology"/>
<dbReference type="PANTHER" id="PTHR43161:SF9">
    <property type="entry name" value="SORBITOL DEHYDROGENASE"/>
    <property type="match status" value="1"/>
</dbReference>
<dbReference type="InterPro" id="IPR013149">
    <property type="entry name" value="ADH-like_C"/>
</dbReference>
<dbReference type="InterPro" id="IPR002328">
    <property type="entry name" value="ADH_Zn_CS"/>
</dbReference>
<dbReference type="Gene3D" id="3.90.180.10">
    <property type="entry name" value="Medium-chain alcohol dehydrogenases, catalytic domain"/>
    <property type="match status" value="1"/>
</dbReference>
<keyword evidence="5" id="KW-0560">Oxidoreductase</keyword>
<dbReference type="Pfam" id="PF08240">
    <property type="entry name" value="ADH_N"/>
    <property type="match status" value="1"/>
</dbReference>
<dbReference type="Pfam" id="PF00107">
    <property type="entry name" value="ADH_zinc_N"/>
    <property type="match status" value="1"/>
</dbReference>
<dbReference type="CDD" id="cd05285">
    <property type="entry name" value="sorbitol_DH"/>
    <property type="match status" value="1"/>
</dbReference>
<evidence type="ECO:0000256" key="6">
    <source>
        <dbReference type="RuleBase" id="RU361277"/>
    </source>
</evidence>
<keyword evidence="9" id="KW-1185">Reference proteome</keyword>
<comment type="caution">
    <text evidence="8">The sequence shown here is derived from an EMBL/GenBank/DDBJ whole genome shotgun (WGS) entry which is preliminary data.</text>
</comment>
<sequence>MKNRAAYMVGLNKMEIRETPVPEPKAGEVLVKIEYVGICGSDVHYFKDGRCGDFVVDGELMLGHEAGGVVEKLGEGVTDLKVGDKVALEPGITCGHCEFCKSGRYNLCPDVVFLATPPVQGCNEDYITFPADMCFKLPEGMSTKEGALIEPFAVGLHAAHQGKVGMGDQCIILGSGCIGLMTLLACKACGATDITVVDMAQKRLDYAMKLGATRVINAKEKDVLKEVEAFTNGVGIEKVFETAGSPVTIAQTPYLVKKGGTITLVGMAADPEVKFNFGQIMAKEARIESVFRYRNLYAKAISAVANGIDIGMVATHEFDFEHIQEAYEAAINDKENVVKAVIKL</sequence>
<dbReference type="SUPFAM" id="SSF50129">
    <property type="entry name" value="GroES-like"/>
    <property type="match status" value="1"/>
</dbReference>
<evidence type="ECO:0000256" key="5">
    <source>
        <dbReference type="ARBA" id="ARBA00023002"/>
    </source>
</evidence>
<evidence type="ECO:0000256" key="1">
    <source>
        <dbReference type="ARBA" id="ARBA00001947"/>
    </source>
</evidence>
<dbReference type="PROSITE" id="PS00059">
    <property type="entry name" value="ADH_ZINC"/>
    <property type="match status" value="1"/>
</dbReference>
<dbReference type="InterPro" id="IPR036291">
    <property type="entry name" value="NAD(P)-bd_dom_sf"/>
</dbReference>
<dbReference type="GeneID" id="86193379"/>
<feature type="domain" description="Enoyl reductase (ER)" evidence="7">
    <location>
        <begin position="10"/>
        <end position="342"/>
    </location>
</feature>
<dbReference type="SMART" id="SM00829">
    <property type="entry name" value="PKS_ER"/>
    <property type="match status" value="1"/>
</dbReference>
<dbReference type="Proteomes" id="UP000287361">
    <property type="component" value="Unassembled WGS sequence"/>
</dbReference>
<evidence type="ECO:0000256" key="3">
    <source>
        <dbReference type="ARBA" id="ARBA00022723"/>
    </source>
</evidence>